<feature type="domain" description="BAH" evidence="14">
    <location>
        <begin position="21"/>
        <end position="136"/>
    </location>
</feature>
<keyword evidence="5" id="KW-0732">Signal</keyword>
<dbReference type="InterPro" id="IPR000209">
    <property type="entry name" value="Peptidase_S8/S53_dom"/>
</dbReference>
<keyword evidence="3 11" id="KW-0645">Protease</keyword>
<evidence type="ECO:0000256" key="8">
    <source>
        <dbReference type="ARBA" id="ARBA00022825"/>
    </source>
</evidence>
<dbReference type="InterPro" id="IPR011011">
    <property type="entry name" value="Znf_FYVE_PHD"/>
</dbReference>
<evidence type="ECO:0000256" key="12">
    <source>
        <dbReference type="RuleBase" id="RU003355"/>
    </source>
</evidence>
<dbReference type="Pfam" id="PF01426">
    <property type="entry name" value="BAH"/>
    <property type="match status" value="1"/>
</dbReference>
<dbReference type="Gene3D" id="3.30.70.80">
    <property type="entry name" value="Peptidase S8 propeptide/proteinase inhibitor I9"/>
    <property type="match status" value="1"/>
</dbReference>
<keyword evidence="10" id="KW-0325">Glycoprotein</keyword>
<dbReference type="InterPro" id="IPR023827">
    <property type="entry name" value="Peptidase_S8_Asp-AS"/>
</dbReference>
<evidence type="ECO:0000256" key="2">
    <source>
        <dbReference type="ARBA" id="ARBA00011073"/>
    </source>
</evidence>
<dbReference type="InterPro" id="IPR037045">
    <property type="entry name" value="S8pro/Inhibitor_I9_sf"/>
</dbReference>
<feature type="active site" description="Charge relay system" evidence="11">
    <location>
        <position position="733"/>
    </location>
</feature>
<feature type="region of interest" description="Disordered" evidence="13">
    <location>
        <begin position="193"/>
        <end position="212"/>
    </location>
</feature>
<evidence type="ECO:0000259" key="14">
    <source>
        <dbReference type="PROSITE" id="PS51038"/>
    </source>
</evidence>
<dbReference type="InterPro" id="IPR015500">
    <property type="entry name" value="Peptidase_S8_subtilisin-rel"/>
</dbReference>
<dbReference type="AlphaFoldDB" id="A0A8X8Z5C1"/>
<dbReference type="GO" id="GO:0005576">
    <property type="term" value="C:extracellular region"/>
    <property type="evidence" value="ECO:0007669"/>
    <property type="project" value="UniProtKB-SubCell"/>
</dbReference>
<organism evidence="15">
    <name type="scientific">Salvia splendens</name>
    <name type="common">Scarlet sage</name>
    <dbReference type="NCBI Taxonomy" id="180675"/>
    <lineage>
        <taxon>Eukaryota</taxon>
        <taxon>Viridiplantae</taxon>
        <taxon>Streptophyta</taxon>
        <taxon>Embryophyta</taxon>
        <taxon>Tracheophyta</taxon>
        <taxon>Spermatophyta</taxon>
        <taxon>Magnoliopsida</taxon>
        <taxon>eudicotyledons</taxon>
        <taxon>Gunneridae</taxon>
        <taxon>Pentapetalae</taxon>
        <taxon>asterids</taxon>
        <taxon>lamiids</taxon>
        <taxon>Lamiales</taxon>
        <taxon>Lamiaceae</taxon>
        <taxon>Nepetoideae</taxon>
        <taxon>Mentheae</taxon>
        <taxon>Salviinae</taxon>
        <taxon>Salvia</taxon>
        <taxon>Salvia subgen. Calosphace</taxon>
        <taxon>core Calosphace</taxon>
    </lineage>
</organism>
<dbReference type="Gene3D" id="3.40.50.200">
    <property type="entry name" value="Peptidase S8/S53 domain"/>
    <property type="match status" value="1"/>
</dbReference>
<evidence type="ECO:0000256" key="6">
    <source>
        <dbReference type="ARBA" id="ARBA00022771"/>
    </source>
</evidence>
<evidence type="ECO:0000256" key="5">
    <source>
        <dbReference type="ARBA" id="ARBA00022729"/>
    </source>
</evidence>
<name>A0A8X8Z5C1_SALSN</name>
<dbReference type="EMBL" id="PNBA02000018">
    <property type="protein sequence ID" value="KAG6392366.1"/>
    <property type="molecule type" value="Genomic_DNA"/>
</dbReference>
<reference evidence="15" key="2">
    <citation type="submission" date="2020-08" db="EMBL/GenBank/DDBJ databases">
        <title>Plant Genome Project.</title>
        <authorList>
            <person name="Zhang R.-G."/>
        </authorList>
    </citation>
    <scope>NUCLEOTIDE SEQUENCE</scope>
    <source>
        <strain evidence="15">Huo1</strain>
        <tissue evidence="15">Leaf</tissue>
    </source>
</reference>
<accession>A0A8X8Z5C1</accession>
<comment type="caution">
    <text evidence="15">The sequence shown here is derived from an EMBL/GenBank/DDBJ whole genome shotgun (WGS) entry which is preliminary data.</text>
</comment>
<evidence type="ECO:0000256" key="3">
    <source>
        <dbReference type="ARBA" id="ARBA00022670"/>
    </source>
</evidence>
<dbReference type="GO" id="GO:0004252">
    <property type="term" value="F:serine-type endopeptidase activity"/>
    <property type="evidence" value="ECO:0007669"/>
    <property type="project" value="UniProtKB-UniRule"/>
</dbReference>
<comment type="similarity">
    <text evidence="2 11 12">Belongs to the peptidase S8 family.</text>
</comment>
<keyword evidence="9" id="KW-0862">Zinc</keyword>
<keyword evidence="16" id="KW-1185">Reference proteome</keyword>
<gene>
    <name evidence="15" type="ORF">SASPL_146583</name>
</gene>
<dbReference type="SUPFAM" id="SSF57903">
    <property type="entry name" value="FYVE/PHD zinc finger"/>
    <property type="match status" value="1"/>
</dbReference>
<evidence type="ECO:0000313" key="16">
    <source>
        <dbReference type="Proteomes" id="UP000298416"/>
    </source>
</evidence>
<dbReference type="InterPro" id="IPR034197">
    <property type="entry name" value="Peptidases_S8_3"/>
</dbReference>
<dbReference type="SMART" id="SM00439">
    <property type="entry name" value="BAH"/>
    <property type="match status" value="1"/>
</dbReference>
<evidence type="ECO:0000313" key="15">
    <source>
        <dbReference type="EMBL" id="KAG6392366.1"/>
    </source>
</evidence>
<dbReference type="InterPro" id="IPR013083">
    <property type="entry name" value="Znf_RING/FYVE/PHD"/>
</dbReference>
<dbReference type="Gene3D" id="2.60.40.2310">
    <property type="match status" value="1"/>
</dbReference>
<dbReference type="GO" id="GO:0003682">
    <property type="term" value="F:chromatin binding"/>
    <property type="evidence" value="ECO:0007669"/>
    <property type="project" value="InterPro"/>
</dbReference>
<dbReference type="Pfam" id="PF00628">
    <property type="entry name" value="PHD"/>
    <property type="match status" value="1"/>
</dbReference>
<dbReference type="Gene3D" id="3.50.30.30">
    <property type="match status" value="1"/>
</dbReference>
<evidence type="ECO:0000256" key="9">
    <source>
        <dbReference type="ARBA" id="ARBA00022833"/>
    </source>
</evidence>
<keyword evidence="7 11" id="KW-0378">Hydrolase</keyword>
<dbReference type="Pfam" id="PF05922">
    <property type="entry name" value="Inhibitor_I9"/>
    <property type="match status" value="1"/>
</dbReference>
<dbReference type="InterPro" id="IPR010259">
    <property type="entry name" value="S8pro/Inhibitor_I9"/>
</dbReference>
<proteinExistence type="inferred from homology"/>
<dbReference type="SMART" id="SM00249">
    <property type="entry name" value="PHD"/>
    <property type="match status" value="1"/>
</dbReference>
<dbReference type="PROSITE" id="PS00136">
    <property type="entry name" value="SUBTILASE_ASP"/>
    <property type="match status" value="1"/>
</dbReference>
<dbReference type="Proteomes" id="UP000298416">
    <property type="component" value="Unassembled WGS sequence"/>
</dbReference>
<dbReference type="PRINTS" id="PR00723">
    <property type="entry name" value="SUBTILISIN"/>
</dbReference>
<sequence>MGRTKHGNRDVHFYNIRGTDKMVHAGDCVLMRAAESNTPPYVARLVKMEADGSNNLIVRVRWYYRPEESVGGRLEFHGANELFLSDHYDTQSAHTIEAKCTVHTFEDYTKLEDATAEDYYCRFQYRASSGLVLQNTVALYCKCEMPYNPDALMIQCEECEDWFHPGCINRTIEQVKQLDRFVCSEHRQKKPLDTAVANREARPKRQKNKASKAHAKFLVESHDQFLQSKLEAGSYSKLYSYKHIVNGFALHTTPSQAEKFKGTHGVRLVEKDKGAKLMTTYTPDFLGLEAVWSQQGGERNAGDGIVIGFVDSGINPIHPSFAYDPLNPWSSNGTRFTGSCDGGPLFPMSSCNGKIISARFFASGARAAATLNPAVDIIHVASTAAGNHGVPVVVDGFFYGRASGMAPRARIAMYKAIYPTVGTLADVLAAIDQALLDGVDVLSLSIGPDGPPDDRVTFLSAFDIFMLSARKAGVFVAQAVGNQGPTPYSVVSYSPWSFGVAASNTDRSYPGTLILGNGQKISGIGLSGASIGYDLLQYRLVLAKDAVRANGAFPMTPRYTEECQSLEALDPIVVLGSVVICTFSSGFYNGTSNLTAVIATARALGFMGFVLVANPSYGDFIAEPIPFSVPGIMIPKASDAQIISQYYEQQTTRDGQGKAIRYNGRASISEGRNASYTERAPVVSRFSSRGPDYTDQKRSPADVLKPDILAPGHQIWAAWSPMSDNFALISGTSMATPHIAGIAALIKQNHPSWTPSMIASAMSTTATKHDNRGDPIMAEGFAANTVYPAAPFGFGSGLVEPARAMDPGLVFAAGYEDYLTFLCSLPDTDPEKVRIATGGTCPGSFSNPSDLNQPSLTITALSGARVTRRIVKNVASKPETYVCAVVPPKGVTVSVDPPWFNVAPEATQVLEIRLAVTQSLDDFAFGEIVMTGSLNHIVRMPLSILPVSV</sequence>
<feature type="compositionally biased region" description="Basic residues" evidence="13">
    <location>
        <begin position="202"/>
        <end position="212"/>
    </location>
</feature>
<dbReference type="InterPro" id="IPR041469">
    <property type="entry name" value="Subtilisin-like_FN3"/>
</dbReference>
<keyword evidence="6" id="KW-0863">Zinc-finger</keyword>
<dbReference type="InterPro" id="IPR023828">
    <property type="entry name" value="Peptidase_S8_Ser-AS"/>
</dbReference>
<dbReference type="SUPFAM" id="SSF52743">
    <property type="entry name" value="Subtilisin-like"/>
    <property type="match status" value="1"/>
</dbReference>
<dbReference type="CDD" id="cd02120">
    <property type="entry name" value="PA_subtilisin_like"/>
    <property type="match status" value="1"/>
</dbReference>
<evidence type="ECO:0000256" key="7">
    <source>
        <dbReference type="ARBA" id="ARBA00022801"/>
    </source>
</evidence>
<evidence type="ECO:0000256" key="1">
    <source>
        <dbReference type="ARBA" id="ARBA00004613"/>
    </source>
</evidence>
<dbReference type="InterPro" id="IPR001025">
    <property type="entry name" value="BAH_dom"/>
</dbReference>
<dbReference type="InterPro" id="IPR045051">
    <property type="entry name" value="SBT"/>
</dbReference>
<dbReference type="CDD" id="cd04852">
    <property type="entry name" value="Peptidases_S8_3"/>
    <property type="match status" value="1"/>
</dbReference>
<dbReference type="InterPro" id="IPR001965">
    <property type="entry name" value="Znf_PHD"/>
</dbReference>
<dbReference type="Gene3D" id="3.30.40.10">
    <property type="entry name" value="Zinc/RING finger domain, C3HC4 (zinc finger)"/>
    <property type="match status" value="1"/>
</dbReference>
<evidence type="ECO:0000256" key="4">
    <source>
        <dbReference type="ARBA" id="ARBA00022723"/>
    </source>
</evidence>
<dbReference type="InterPro" id="IPR019787">
    <property type="entry name" value="Znf_PHD-finger"/>
</dbReference>
<evidence type="ECO:0000256" key="11">
    <source>
        <dbReference type="PROSITE-ProRule" id="PRU01240"/>
    </source>
</evidence>
<dbReference type="GO" id="GO:0008270">
    <property type="term" value="F:zinc ion binding"/>
    <property type="evidence" value="ECO:0007669"/>
    <property type="project" value="UniProtKB-KW"/>
</dbReference>
<dbReference type="Gene3D" id="2.30.30.490">
    <property type="match status" value="1"/>
</dbReference>
<evidence type="ECO:0000256" key="13">
    <source>
        <dbReference type="SAM" id="MobiDB-lite"/>
    </source>
</evidence>
<dbReference type="PROSITE" id="PS51038">
    <property type="entry name" value="BAH"/>
    <property type="match status" value="1"/>
</dbReference>
<dbReference type="InterPro" id="IPR036852">
    <property type="entry name" value="Peptidase_S8/S53_dom_sf"/>
</dbReference>
<reference evidence="15" key="1">
    <citation type="submission" date="2018-01" db="EMBL/GenBank/DDBJ databases">
        <authorList>
            <person name="Mao J.F."/>
        </authorList>
    </citation>
    <scope>NUCLEOTIDE SEQUENCE</scope>
    <source>
        <strain evidence="15">Huo1</strain>
        <tissue evidence="15">Leaf</tissue>
    </source>
</reference>
<protein>
    <recommendedName>
        <fullName evidence="14">BAH domain-containing protein</fullName>
    </recommendedName>
</protein>
<dbReference type="GO" id="GO:0006508">
    <property type="term" value="P:proteolysis"/>
    <property type="evidence" value="ECO:0007669"/>
    <property type="project" value="UniProtKB-KW"/>
</dbReference>
<dbReference type="PROSITE" id="PS00138">
    <property type="entry name" value="SUBTILASE_SER"/>
    <property type="match status" value="1"/>
</dbReference>
<dbReference type="PROSITE" id="PS51892">
    <property type="entry name" value="SUBTILASE"/>
    <property type="match status" value="1"/>
</dbReference>
<dbReference type="PANTHER" id="PTHR10795">
    <property type="entry name" value="PROPROTEIN CONVERTASE SUBTILISIN/KEXIN"/>
    <property type="match status" value="1"/>
</dbReference>
<dbReference type="Pfam" id="PF17766">
    <property type="entry name" value="fn3_6"/>
    <property type="match status" value="1"/>
</dbReference>
<evidence type="ECO:0000256" key="10">
    <source>
        <dbReference type="ARBA" id="ARBA00023180"/>
    </source>
</evidence>
<comment type="subcellular location">
    <subcellularLocation>
        <location evidence="1">Secreted</location>
    </subcellularLocation>
</comment>
<keyword evidence="8 11" id="KW-0720">Serine protease</keyword>
<keyword evidence="4" id="KW-0479">Metal-binding</keyword>
<feature type="active site" description="Charge relay system" evidence="11">
    <location>
        <position position="388"/>
    </location>
</feature>
<dbReference type="Pfam" id="PF00082">
    <property type="entry name" value="Peptidase_S8"/>
    <property type="match status" value="1"/>
</dbReference>
<dbReference type="InterPro" id="IPR043151">
    <property type="entry name" value="BAH_sf"/>
</dbReference>
<feature type="active site" description="Charge relay system" evidence="11">
    <location>
        <position position="311"/>
    </location>
</feature>